<dbReference type="GO" id="GO:0051213">
    <property type="term" value="F:dioxygenase activity"/>
    <property type="evidence" value="ECO:0007669"/>
    <property type="project" value="UniProtKB-KW"/>
</dbReference>
<evidence type="ECO:0000259" key="1">
    <source>
        <dbReference type="PROSITE" id="PS51819"/>
    </source>
</evidence>
<dbReference type="PANTHER" id="PTHR33993:SF5">
    <property type="entry name" value="GLYOXALASE"/>
    <property type="match status" value="1"/>
</dbReference>
<dbReference type="Proteomes" id="UP000266298">
    <property type="component" value="Unassembled WGS sequence"/>
</dbReference>
<sequence>MGRILGIGGLLFRAYDPVALAAWYRDVLGLDLDAEGVWQQEAGPTVVAAAARTAPPSGAPDQRLMLDLRVSDLEGLVARLAAAGAEVAPGIEDMPGVGRFSWVTDPEGSRIELWEPS</sequence>
<evidence type="ECO:0000313" key="3">
    <source>
        <dbReference type="Proteomes" id="UP000266298"/>
    </source>
</evidence>
<accession>A0A399NTF8</accession>
<gene>
    <name evidence="2" type="ORF">DZF96_07420</name>
</gene>
<dbReference type="Pfam" id="PF18029">
    <property type="entry name" value="Glyoxalase_6"/>
    <property type="match status" value="1"/>
</dbReference>
<dbReference type="RefSeq" id="WP_043587513.1">
    <property type="nucleotide sequence ID" value="NZ_QWEC01000084.1"/>
</dbReference>
<dbReference type="EMBL" id="QWEC01000084">
    <property type="protein sequence ID" value="RII97415.1"/>
    <property type="molecule type" value="Genomic_DNA"/>
</dbReference>
<dbReference type="InterPro" id="IPR052164">
    <property type="entry name" value="Anthracycline_SecMetBiosynth"/>
</dbReference>
<dbReference type="SUPFAM" id="SSF54593">
    <property type="entry name" value="Glyoxalase/Bleomycin resistance protein/Dihydroxybiphenyl dioxygenase"/>
    <property type="match status" value="1"/>
</dbReference>
<proteinExistence type="predicted"/>
<comment type="caution">
    <text evidence="2">The sequence shown here is derived from an EMBL/GenBank/DDBJ whole genome shotgun (WGS) entry which is preliminary data.</text>
</comment>
<dbReference type="InterPro" id="IPR029068">
    <property type="entry name" value="Glyas_Bleomycin-R_OHBP_Dase"/>
</dbReference>
<reference evidence="2 3" key="1">
    <citation type="submission" date="2018-08" db="EMBL/GenBank/DDBJ databases">
        <title>Genome Sequence of Clavibacter michiganensis Subspecies type strains, and the Atypical Peach-Colored Strains Isolated from Tomato.</title>
        <authorList>
            <person name="Osdaghi E."/>
            <person name="Portier P."/>
            <person name="Briand M."/>
            <person name="Jacques M.-A."/>
        </authorList>
    </citation>
    <scope>NUCLEOTIDE SEQUENCE [LARGE SCALE GENOMIC DNA]</scope>
    <source>
        <strain evidence="2 3">CFBP 7493</strain>
    </source>
</reference>
<dbReference type="InterPro" id="IPR041581">
    <property type="entry name" value="Glyoxalase_6"/>
</dbReference>
<protein>
    <submittedName>
        <fullName evidence="2">Glyoxalase/bleomycin resistance/dioxygenase family protein</fullName>
    </submittedName>
</protein>
<evidence type="ECO:0000313" key="2">
    <source>
        <dbReference type="EMBL" id="RII97415.1"/>
    </source>
</evidence>
<dbReference type="InterPro" id="IPR037523">
    <property type="entry name" value="VOC_core"/>
</dbReference>
<name>A0A399NTF8_9MICO</name>
<keyword evidence="2" id="KW-0560">Oxidoreductase</keyword>
<keyword evidence="2" id="KW-0223">Dioxygenase</keyword>
<organism evidence="2 3">
    <name type="scientific">Clavibacter michiganensis</name>
    <dbReference type="NCBI Taxonomy" id="28447"/>
    <lineage>
        <taxon>Bacteria</taxon>
        <taxon>Bacillati</taxon>
        <taxon>Actinomycetota</taxon>
        <taxon>Actinomycetes</taxon>
        <taxon>Micrococcales</taxon>
        <taxon>Microbacteriaceae</taxon>
        <taxon>Clavibacter</taxon>
    </lineage>
</organism>
<feature type="domain" description="VOC" evidence="1">
    <location>
        <begin position="6"/>
        <end position="116"/>
    </location>
</feature>
<dbReference type="AlphaFoldDB" id="A0A399NTF8"/>
<dbReference type="Gene3D" id="3.10.180.10">
    <property type="entry name" value="2,3-Dihydroxybiphenyl 1,2-Dioxygenase, domain 1"/>
    <property type="match status" value="1"/>
</dbReference>
<dbReference type="PANTHER" id="PTHR33993">
    <property type="entry name" value="GLYOXALASE-RELATED"/>
    <property type="match status" value="1"/>
</dbReference>
<dbReference type="PROSITE" id="PS51819">
    <property type="entry name" value="VOC"/>
    <property type="match status" value="1"/>
</dbReference>